<dbReference type="Gene3D" id="3.40.50.300">
    <property type="entry name" value="P-loop containing nucleotide triphosphate hydrolases"/>
    <property type="match status" value="1"/>
</dbReference>
<proteinExistence type="predicted"/>
<dbReference type="InterPro" id="IPR050093">
    <property type="entry name" value="ABC_SmlMolc_Importer"/>
</dbReference>
<dbReference type="SMART" id="SM00382">
    <property type="entry name" value="AAA"/>
    <property type="match status" value="1"/>
</dbReference>
<protein>
    <submittedName>
        <fullName evidence="5">ABC transporter ATP-binding protein</fullName>
    </submittedName>
</protein>
<evidence type="ECO:0000313" key="5">
    <source>
        <dbReference type="EMBL" id="GLR65511.1"/>
    </source>
</evidence>
<gene>
    <name evidence="5" type="ORF">GCM10010909_01890</name>
</gene>
<dbReference type="PROSITE" id="PS00211">
    <property type="entry name" value="ABC_TRANSPORTER_1"/>
    <property type="match status" value="1"/>
</dbReference>
<dbReference type="Pfam" id="PF00005">
    <property type="entry name" value="ABC_tran"/>
    <property type="match status" value="1"/>
</dbReference>
<dbReference type="SUPFAM" id="SSF50331">
    <property type="entry name" value="MOP-like"/>
    <property type="match status" value="1"/>
</dbReference>
<evidence type="ECO:0000256" key="1">
    <source>
        <dbReference type="ARBA" id="ARBA00022448"/>
    </source>
</evidence>
<dbReference type="PROSITE" id="PS50893">
    <property type="entry name" value="ABC_TRANSPORTER_2"/>
    <property type="match status" value="1"/>
</dbReference>
<evidence type="ECO:0000256" key="3">
    <source>
        <dbReference type="ARBA" id="ARBA00022840"/>
    </source>
</evidence>
<organism evidence="5 6">
    <name type="scientific">Acidocella aquatica</name>
    <dbReference type="NCBI Taxonomy" id="1922313"/>
    <lineage>
        <taxon>Bacteria</taxon>
        <taxon>Pseudomonadati</taxon>
        <taxon>Pseudomonadota</taxon>
        <taxon>Alphaproteobacteria</taxon>
        <taxon>Acetobacterales</taxon>
        <taxon>Acidocellaceae</taxon>
        <taxon>Acidocella</taxon>
    </lineage>
</organism>
<dbReference type="Gene3D" id="2.40.50.100">
    <property type="match status" value="1"/>
</dbReference>
<keyword evidence="3 5" id="KW-0067">ATP-binding</keyword>
<keyword evidence="1" id="KW-0813">Transport</keyword>
<sequence>MTQAFLELRNIRKNFDSFTAIDGVSLQIPRGEFVTFLGPSGSGKSTTLYVVAGFIEPSAGEVLLNGRSLLGVPPNHRDIGMVFQRYTLFPHLTVAENIAFPLRVRRRPKAEIAAKVDEMLRLVHLSAMRDRKPAQLSGGQQQRVALARALAYDPQILLMDEPLSALDKKLREDLQSEIKRIHAETGVTVIYVTHDQEEALRLSDRIVLFNHGGIEQIGTGEDLYQRPASAFAAGFIGNSNFIDIEVLENRNNIGDVRCPDGSTLSGVPLMGRTQTGKAQIMLRPEHIRLTAEAEGIGGHVTDAAFLGDVMAHTVLTGWGQEIMVRTPRQMFMGPPAGVGDAVRLGFAPADAFLFVPH</sequence>
<evidence type="ECO:0000259" key="4">
    <source>
        <dbReference type="PROSITE" id="PS50893"/>
    </source>
</evidence>
<accession>A0ABQ5ZZ66</accession>
<feature type="domain" description="ABC transporter" evidence="4">
    <location>
        <begin position="6"/>
        <end position="236"/>
    </location>
</feature>
<keyword evidence="2" id="KW-0547">Nucleotide-binding</keyword>
<dbReference type="InterPro" id="IPR003593">
    <property type="entry name" value="AAA+_ATPase"/>
</dbReference>
<dbReference type="SUPFAM" id="SSF52540">
    <property type="entry name" value="P-loop containing nucleoside triphosphate hydrolases"/>
    <property type="match status" value="1"/>
</dbReference>
<name>A0ABQ5ZZ66_9PROT</name>
<dbReference type="PANTHER" id="PTHR42781">
    <property type="entry name" value="SPERMIDINE/PUTRESCINE IMPORT ATP-BINDING PROTEIN POTA"/>
    <property type="match status" value="1"/>
</dbReference>
<dbReference type="InterPro" id="IPR008995">
    <property type="entry name" value="Mo/tungstate-bd_C_term_dom"/>
</dbReference>
<dbReference type="RefSeq" id="WP_284256010.1">
    <property type="nucleotide sequence ID" value="NZ_BSOS01000005.1"/>
</dbReference>
<reference evidence="6" key="1">
    <citation type="journal article" date="2019" name="Int. J. Syst. Evol. Microbiol.">
        <title>The Global Catalogue of Microorganisms (GCM) 10K type strain sequencing project: providing services to taxonomists for standard genome sequencing and annotation.</title>
        <authorList>
            <consortium name="The Broad Institute Genomics Platform"/>
            <consortium name="The Broad Institute Genome Sequencing Center for Infectious Disease"/>
            <person name="Wu L."/>
            <person name="Ma J."/>
        </authorList>
    </citation>
    <scope>NUCLEOTIDE SEQUENCE [LARGE SCALE GENOMIC DNA]</scope>
    <source>
        <strain evidence="6">NBRC 112502</strain>
    </source>
</reference>
<comment type="caution">
    <text evidence="5">The sequence shown here is derived from an EMBL/GenBank/DDBJ whole genome shotgun (WGS) entry which is preliminary data.</text>
</comment>
<dbReference type="PANTHER" id="PTHR42781:SF4">
    <property type="entry name" value="SPERMIDINE_PUTRESCINE IMPORT ATP-BINDING PROTEIN POTA"/>
    <property type="match status" value="1"/>
</dbReference>
<dbReference type="InterPro" id="IPR013611">
    <property type="entry name" value="Transp-assoc_OB_typ2"/>
</dbReference>
<dbReference type="Pfam" id="PF08402">
    <property type="entry name" value="TOBE_2"/>
    <property type="match status" value="1"/>
</dbReference>
<dbReference type="InterPro" id="IPR017871">
    <property type="entry name" value="ABC_transporter-like_CS"/>
</dbReference>
<evidence type="ECO:0000256" key="2">
    <source>
        <dbReference type="ARBA" id="ARBA00022741"/>
    </source>
</evidence>
<keyword evidence="6" id="KW-1185">Reference proteome</keyword>
<dbReference type="GO" id="GO:0005524">
    <property type="term" value="F:ATP binding"/>
    <property type="evidence" value="ECO:0007669"/>
    <property type="project" value="UniProtKB-KW"/>
</dbReference>
<dbReference type="InterPro" id="IPR027417">
    <property type="entry name" value="P-loop_NTPase"/>
</dbReference>
<dbReference type="EMBL" id="BSOS01000005">
    <property type="protein sequence ID" value="GLR65511.1"/>
    <property type="molecule type" value="Genomic_DNA"/>
</dbReference>
<dbReference type="InterPro" id="IPR003439">
    <property type="entry name" value="ABC_transporter-like_ATP-bd"/>
</dbReference>
<evidence type="ECO:0000313" key="6">
    <source>
        <dbReference type="Proteomes" id="UP001156641"/>
    </source>
</evidence>
<dbReference type="Proteomes" id="UP001156641">
    <property type="component" value="Unassembled WGS sequence"/>
</dbReference>